<dbReference type="SUPFAM" id="SSF49899">
    <property type="entry name" value="Concanavalin A-like lectins/glucanases"/>
    <property type="match status" value="1"/>
</dbReference>
<comment type="similarity">
    <text evidence="3 10">Belongs to the glycosyl hydrolase 11 (cellulase G) family.</text>
</comment>
<reference evidence="13 14" key="1">
    <citation type="journal article" date="2014" name="BMC Genomics">
        <title>Comparative genome sequencing reveals chemotype-specific gene clusters in the toxigenic black mold Stachybotrys.</title>
        <authorList>
            <person name="Semeiks J."/>
            <person name="Borek D."/>
            <person name="Otwinowski Z."/>
            <person name="Grishin N.V."/>
        </authorList>
    </citation>
    <scope>NUCLEOTIDE SEQUENCE [LARGE SCALE GENOMIC DNA]</scope>
    <source>
        <strain evidence="13 14">IBT 40285</strain>
    </source>
</reference>
<evidence type="ECO:0000256" key="1">
    <source>
        <dbReference type="ARBA" id="ARBA00000681"/>
    </source>
</evidence>
<dbReference type="OrthoDB" id="2115822at2759"/>
<dbReference type="InterPro" id="IPR013319">
    <property type="entry name" value="GH11/12"/>
</dbReference>
<keyword evidence="9" id="KW-0624">Polysaccharide degradation</keyword>
<organism evidence="13 14">
    <name type="scientific">Stachybotrys chlorohalonatus (strain IBT 40285)</name>
    <dbReference type="NCBI Taxonomy" id="1283841"/>
    <lineage>
        <taxon>Eukaryota</taxon>
        <taxon>Fungi</taxon>
        <taxon>Dikarya</taxon>
        <taxon>Ascomycota</taxon>
        <taxon>Pezizomycotina</taxon>
        <taxon>Sordariomycetes</taxon>
        <taxon>Hypocreomycetidae</taxon>
        <taxon>Hypocreales</taxon>
        <taxon>Stachybotryaceae</taxon>
        <taxon>Stachybotrys</taxon>
    </lineage>
</organism>
<dbReference type="PROSITE" id="PS51761">
    <property type="entry name" value="GH11_3"/>
    <property type="match status" value="1"/>
</dbReference>
<evidence type="ECO:0000313" key="14">
    <source>
        <dbReference type="Proteomes" id="UP000028524"/>
    </source>
</evidence>
<name>A0A084QV61_STAC4</name>
<evidence type="ECO:0000259" key="12">
    <source>
        <dbReference type="PROSITE" id="PS51761"/>
    </source>
</evidence>
<evidence type="ECO:0000256" key="11">
    <source>
        <dbReference type="SAM" id="SignalP"/>
    </source>
</evidence>
<keyword evidence="5" id="KW-0858">Xylan degradation</keyword>
<keyword evidence="11" id="KW-0732">Signal</keyword>
<evidence type="ECO:0000256" key="4">
    <source>
        <dbReference type="ARBA" id="ARBA00012590"/>
    </source>
</evidence>
<evidence type="ECO:0000256" key="6">
    <source>
        <dbReference type="ARBA" id="ARBA00022801"/>
    </source>
</evidence>
<evidence type="ECO:0000313" key="13">
    <source>
        <dbReference type="EMBL" id="KFA67846.1"/>
    </source>
</evidence>
<comment type="catalytic activity">
    <reaction evidence="1">
        <text>Endohydrolysis of (1-&gt;4)-beta-D-xylosidic linkages in xylans.</text>
        <dbReference type="EC" id="3.2.1.8"/>
    </reaction>
</comment>
<dbReference type="InterPro" id="IPR001137">
    <property type="entry name" value="Glyco_hydro_11"/>
</dbReference>
<dbReference type="PANTHER" id="PTHR46828:SF2">
    <property type="entry name" value="ENDO-1,4-BETA-XYLANASE A-RELATED"/>
    <property type="match status" value="1"/>
</dbReference>
<dbReference type="Gene3D" id="2.60.120.180">
    <property type="match status" value="1"/>
</dbReference>
<comment type="caution">
    <text evidence="10">Lacks conserved residue(s) required for the propagation of feature annotation.</text>
</comment>
<keyword evidence="8" id="KW-0326">Glycosidase</keyword>
<proteinExistence type="inferred from homology"/>
<dbReference type="Proteomes" id="UP000028524">
    <property type="component" value="Unassembled WGS sequence"/>
</dbReference>
<accession>A0A084QV61</accession>
<feature type="chain" id="PRO_5001779695" description="endo-1,4-beta-xylanase" evidence="11">
    <location>
        <begin position="22"/>
        <end position="248"/>
    </location>
</feature>
<dbReference type="HOGENOM" id="CLU_052631_0_0_1"/>
<dbReference type="UniPathway" id="UPA00114"/>
<dbReference type="GO" id="GO:0031176">
    <property type="term" value="F:endo-1,4-beta-xylanase activity"/>
    <property type="evidence" value="ECO:0007669"/>
    <property type="project" value="UniProtKB-EC"/>
</dbReference>
<evidence type="ECO:0000256" key="3">
    <source>
        <dbReference type="ARBA" id="ARBA00007792"/>
    </source>
</evidence>
<keyword evidence="14" id="KW-1185">Reference proteome</keyword>
<comment type="pathway">
    <text evidence="2">Glycan degradation; xylan degradation.</text>
</comment>
<evidence type="ECO:0000256" key="2">
    <source>
        <dbReference type="ARBA" id="ARBA00004851"/>
    </source>
</evidence>
<evidence type="ECO:0000256" key="5">
    <source>
        <dbReference type="ARBA" id="ARBA00022651"/>
    </source>
</evidence>
<evidence type="ECO:0000256" key="7">
    <source>
        <dbReference type="ARBA" id="ARBA00023277"/>
    </source>
</evidence>
<keyword evidence="7" id="KW-0119">Carbohydrate metabolism</keyword>
<dbReference type="InParanoid" id="A0A084QV61"/>
<evidence type="ECO:0000256" key="10">
    <source>
        <dbReference type="PROSITE-ProRule" id="PRU01097"/>
    </source>
</evidence>
<dbReference type="GO" id="GO:0045493">
    <property type="term" value="P:xylan catabolic process"/>
    <property type="evidence" value="ECO:0007669"/>
    <property type="project" value="UniProtKB-UniPathway"/>
</dbReference>
<gene>
    <name evidence="13" type="ORF">S40285_09035</name>
</gene>
<protein>
    <recommendedName>
        <fullName evidence="4">endo-1,4-beta-xylanase</fullName>
        <ecNumber evidence="4">3.2.1.8</ecNumber>
    </recommendedName>
</protein>
<dbReference type="EC" id="3.2.1.8" evidence="4"/>
<dbReference type="InterPro" id="IPR013320">
    <property type="entry name" value="ConA-like_dom_sf"/>
</dbReference>
<dbReference type="EMBL" id="KL660090">
    <property type="protein sequence ID" value="KFA67846.1"/>
    <property type="molecule type" value="Genomic_DNA"/>
</dbReference>
<evidence type="ECO:0000256" key="9">
    <source>
        <dbReference type="ARBA" id="ARBA00023326"/>
    </source>
</evidence>
<sequence length="248" mass="27225">MVSLSSSLAVIMAFSVILLEAAGPDDNMAAHRQVGTTGPGWSPETMFTVYEPAPSGTVNFTTLHGSAYNVTWQYASEFMVGKGWQTGTGRTINYTGTYVPSGNSFIGTMGWTRYVHLSAGLSMSYIQQWNDILNRYKPPGTMNYTLTTMKVNPGSAGVHRGTYTSDGRSYTIYYQMRYNQPSIDGVRTYPIVWAIPAQRRVGGTTTTANHFDAWSRVGITLGNHYWQIVGVVGYYSSGRAHVSSITTD</sequence>
<keyword evidence="6" id="KW-0378">Hydrolase</keyword>
<dbReference type="PANTHER" id="PTHR46828">
    <property type="entry name" value="ENDO-1,4-BETA-XYLANASE A-RELATED"/>
    <property type="match status" value="1"/>
</dbReference>
<evidence type="ECO:0000256" key="8">
    <source>
        <dbReference type="ARBA" id="ARBA00023295"/>
    </source>
</evidence>
<dbReference type="Pfam" id="PF00457">
    <property type="entry name" value="Glyco_hydro_11"/>
    <property type="match status" value="2"/>
</dbReference>
<feature type="signal peptide" evidence="11">
    <location>
        <begin position="1"/>
        <end position="21"/>
    </location>
</feature>
<feature type="domain" description="GH11" evidence="12">
    <location>
        <begin position="33"/>
        <end position="245"/>
    </location>
</feature>
<dbReference type="AlphaFoldDB" id="A0A084QV61"/>
<dbReference type="InterPro" id="IPR033123">
    <property type="entry name" value="GH11_dom"/>
</dbReference>